<dbReference type="EMBL" id="JAAKFY010000003">
    <property type="protein sequence ID" value="KAF3859203.1"/>
    <property type="molecule type" value="Genomic_DNA"/>
</dbReference>
<accession>A0A7J5ZCA5</accession>
<protein>
    <submittedName>
        <fullName evidence="1">Uncharacterized protein</fullName>
    </submittedName>
</protein>
<reference evidence="1 2" key="1">
    <citation type="submission" date="2020-03" db="EMBL/GenBank/DDBJ databases">
        <title>Dissostichus mawsoni Genome sequencing and assembly.</title>
        <authorList>
            <person name="Park H."/>
        </authorList>
    </citation>
    <scope>NUCLEOTIDE SEQUENCE [LARGE SCALE GENOMIC DNA]</scope>
    <source>
        <strain evidence="1">DM0001</strain>
        <tissue evidence="1">Muscle</tissue>
    </source>
</reference>
<organism evidence="1 2">
    <name type="scientific">Dissostichus mawsoni</name>
    <name type="common">Antarctic cod</name>
    <dbReference type="NCBI Taxonomy" id="36200"/>
    <lineage>
        <taxon>Eukaryota</taxon>
        <taxon>Metazoa</taxon>
        <taxon>Chordata</taxon>
        <taxon>Craniata</taxon>
        <taxon>Vertebrata</taxon>
        <taxon>Euteleostomi</taxon>
        <taxon>Actinopterygii</taxon>
        <taxon>Neopterygii</taxon>
        <taxon>Teleostei</taxon>
        <taxon>Neoteleostei</taxon>
        <taxon>Acanthomorphata</taxon>
        <taxon>Eupercaria</taxon>
        <taxon>Perciformes</taxon>
        <taxon>Notothenioidei</taxon>
        <taxon>Nototheniidae</taxon>
        <taxon>Dissostichus</taxon>
    </lineage>
</organism>
<name>A0A7J5ZCA5_DISMA</name>
<gene>
    <name evidence="1" type="ORF">F7725_021602</name>
</gene>
<comment type="caution">
    <text evidence="1">The sequence shown here is derived from an EMBL/GenBank/DDBJ whole genome shotgun (WGS) entry which is preliminary data.</text>
</comment>
<evidence type="ECO:0000313" key="2">
    <source>
        <dbReference type="Proteomes" id="UP000518266"/>
    </source>
</evidence>
<dbReference type="OrthoDB" id="8963257at2759"/>
<dbReference type="AlphaFoldDB" id="A0A7J5ZCA5"/>
<evidence type="ECO:0000313" key="1">
    <source>
        <dbReference type="EMBL" id="KAF3859203.1"/>
    </source>
</evidence>
<dbReference type="Proteomes" id="UP000518266">
    <property type="component" value="Unassembled WGS sequence"/>
</dbReference>
<sequence length="478" mass="53538">MDTRSKHIKTDSLRKTMKPGSRLKWKLPRVSTEGDAAFKKCLTGSVRTFRKCLRREQRRAQLAKLAKAWEKSGRQRRRHPAACMLPQPSGAMAPPNTTQYLMGNVYDDLKTNYTQTVSHVTSPHHDSEYVSPSVCDASDSDYDSCLAFQQRDFEERRTGWCPPSRTSPEHCVAPPRGTKQTHIGSRLATDCEIQVEFLPGHVTLLREEQETKELFRHVTDIRLLWLSGLSQTKSVNLSFWMCIKVSHNASTAWIRCHHRCNITNQLQRTQVELQGLRHEAPVAGQRQEDRGQSVSGPTTEVLDVRIPKVHGSSATYIDLGPPTVYPLALFNVKFPNIASQITLEDGGRGGVGVSGRDKEESSVWLSIYLSAYLSPCLSPSPPLLSLGCTDKKVPAPSRRRNHGNVPATHLIFTTPRVPRGRCRADQSQRDATMTKRPALGCCQPRTAFSLGNGHRGHPHKLKISTGWGRRCVTFVYGF</sequence>
<keyword evidence="2" id="KW-1185">Reference proteome</keyword>
<proteinExistence type="predicted"/>